<proteinExistence type="predicted"/>
<dbReference type="EMBL" id="JAESVB010000011">
    <property type="protein sequence ID" value="MCB8877241.1"/>
    <property type="molecule type" value="Genomic_DNA"/>
</dbReference>
<evidence type="ECO:0000313" key="1">
    <source>
        <dbReference type="EMBL" id="MCB8877241.1"/>
    </source>
</evidence>
<dbReference type="AlphaFoldDB" id="A0A963YUR5"/>
<dbReference type="Proteomes" id="UP000708298">
    <property type="component" value="Unassembled WGS sequence"/>
</dbReference>
<reference evidence="1" key="2">
    <citation type="submission" date="2021-01" db="EMBL/GenBank/DDBJ databases">
        <authorList>
            <person name="Mieszkin S."/>
            <person name="Pouder E."/>
            <person name="Alain K."/>
        </authorList>
    </citation>
    <scope>NUCLEOTIDE SEQUENCE</scope>
    <source>
        <strain evidence="1">HW T2.11</strain>
    </source>
</reference>
<name>A0A963YUR5_9PROT</name>
<organism evidence="1 2">
    <name type="scientific">Acidisoma silvae</name>
    <dbReference type="NCBI Taxonomy" id="2802396"/>
    <lineage>
        <taxon>Bacteria</taxon>
        <taxon>Pseudomonadati</taxon>
        <taxon>Pseudomonadota</taxon>
        <taxon>Alphaproteobacteria</taxon>
        <taxon>Acetobacterales</taxon>
        <taxon>Acidocellaceae</taxon>
        <taxon>Acidisoma</taxon>
    </lineage>
</organism>
<accession>A0A963YUR5</accession>
<dbReference type="RefSeq" id="WP_227322895.1">
    <property type="nucleotide sequence ID" value="NZ_JAESVB010000011.1"/>
</dbReference>
<sequence>MSTLTQTADEVFVSAAPAQAIDFLGLTMIPAALKRLVAFVQAERQAAQERRRITRELNTYTARELAEMGLSRLDIPAVAAGTYGA</sequence>
<reference evidence="1" key="1">
    <citation type="journal article" date="2021" name="Microorganisms">
        <title>Acidisoma silvae sp. nov. and Acidisomacellulosilytica sp. nov., Two Acidophilic Bacteria Isolated from Decaying Wood, Hydrolyzing Cellulose and Producing Poly-3-hydroxybutyrate.</title>
        <authorList>
            <person name="Mieszkin S."/>
            <person name="Pouder E."/>
            <person name="Uroz S."/>
            <person name="Simon-Colin C."/>
            <person name="Alain K."/>
        </authorList>
    </citation>
    <scope>NUCLEOTIDE SEQUENCE</scope>
    <source>
        <strain evidence="1">HW T2.11</strain>
    </source>
</reference>
<protein>
    <submittedName>
        <fullName evidence="1">DUF1127 domain-containing protein</fullName>
    </submittedName>
</protein>
<gene>
    <name evidence="1" type="ORF">ASILVAE211_18740</name>
</gene>
<evidence type="ECO:0000313" key="2">
    <source>
        <dbReference type="Proteomes" id="UP000708298"/>
    </source>
</evidence>
<comment type="caution">
    <text evidence="1">The sequence shown here is derived from an EMBL/GenBank/DDBJ whole genome shotgun (WGS) entry which is preliminary data.</text>
</comment>
<keyword evidence="2" id="KW-1185">Reference proteome</keyword>